<dbReference type="STRING" id="642492.Clole_0819"/>
<dbReference type="eggNOG" id="ENOG5032YF6">
    <property type="taxonomic scope" value="Bacteria"/>
</dbReference>
<dbReference type="InterPro" id="IPR018691">
    <property type="entry name" value="DUF2188"/>
</dbReference>
<evidence type="ECO:0000313" key="3">
    <source>
        <dbReference type="Proteomes" id="UP000008467"/>
    </source>
</evidence>
<dbReference type="Proteomes" id="UP000008467">
    <property type="component" value="Chromosome"/>
</dbReference>
<feature type="compositionally biased region" description="Basic and acidic residues" evidence="1">
    <location>
        <begin position="52"/>
        <end position="63"/>
    </location>
</feature>
<feature type="region of interest" description="Disordered" evidence="1">
    <location>
        <begin position="52"/>
        <end position="75"/>
    </location>
</feature>
<keyword evidence="3" id="KW-1185">Reference proteome</keyword>
<accession>F2JPK4</accession>
<dbReference type="KEGG" id="cle:Clole_0819"/>
<dbReference type="EMBL" id="CP002582">
    <property type="protein sequence ID" value="ADZ82552.1"/>
    <property type="molecule type" value="Genomic_DNA"/>
</dbReference>
<dbReference type="AlphaFoldDB" id="F2JPK4"/>
<dbReference type="Pfam" id="PF09954">
    <property type="entry name" value="DUF2188"/>
    <property type="match status" value="1"/>
</dbReference>
<reference evidence="2 3" key="1">
    <citation type="journal article" date="2011" name="J. Bacteriol.">
        <title>Complete genome sequence of the cellulose-degrading bacterium Cellulosilyticum lentocellum.</title>
        <authorList>
            <consortium name="US DOE Joint Genome Institute"/>
            <person name="Miller D.A."/>
            <person name="Suen G."/>
            <person name="Bruce D."/>
            <person name="Copeland A."/>
            <person name="Cheng J.F."/>
            <person name="Detter C."/>
            <person name="Goodwin L.A."/>
            <person name="Han C.S."/>
            <person name="Hauser L.J."/>
            <person name="Land M.L."/>
            <person name="Lapidus A."/>
            <person name="Lucas S."/>
            <person name="Meincke L."/>
            <person name="Pitluck S."/>
            <person name="Tapia R."/>
            <person name="Teshima H."/>
            <person name="Woyke T."/>
            <person name="Fox B.G."/>
            <person name="Angert E.R."/>
            <person name="Currie C.R."/>
        </authorList>
    </citation>
    <scope>NUCLEOTIDE SEQUENCE [LARGE SCALE GENOMIC DNA]</scope>
    <source>
        <strain evidence="3">ATCC 49066 / DSM 5427 / NCIMB 11756 / RHM5</strain>
    </source>
</reference>
<evidence type="ECO:0000256" key="1">
    <source>
        <dbReference type="SAM" id="MobiDB-lite"/>
    </source>
</evidence>
<protein>
    <recommendedName>
        <fullName evidence="4">DUF2188 domain-containing protein</fullName>
    </recommendedName>
</protein>
<feature type="region of interest" description="Disordered" evidence="1">
    <location>
        <begin position="1"/>
        <end position="30"/>
    </location>
</feature>
<feature type="compositionally biased region" description="Polar residues" evidence="1">
    <location>
        <begin position="17"/>
        <end position="30"/>
    </location>
</feature>
<name>F2JPK4_CELLD</name>
<evidence type="ECO:0000313" key="2">
    <source>
        <dbReference type="EMBL" id="ADZ82552.1"/>
    </source>
</evidence>
<sequence length="75" mass="8451">MPNQHITPHQDGWQVKSEGSTKATKVFPTQQQAIDYGRDLAKGQKTELIIHGRDGKIRDKDSYGNDPCPPIDTKY</sequence>
<evidence type="ECO:0008006" key="4">
    <source>
        <dbReference type="Google" id="ProtNLM"/>
    </source>
</evidence>
<organism evidence="2 3">
    <name type="scientific">Cellulosilyticum lentocellum (strain ATCC 49066 / DSM 5427 / NCIMB 11756 / RHM5)</name>
    <name type="common">Clostridium lentocellum</name>
    <dbReference type="NCBI Taxonomy" id="642492"/>
    <lineage>
        <taxon>Bacteria</taxon>
        <taxon>Bacillati</taxon>
        <taxon>Bacillota</taxon>
        <taxon>Clostridia</taxon>
        <taxon>Lachnospirales</taxon>
        <taxon>Cellulosilyticaceae</taxon>
        <taxon>Cellulosilyticum</taxon>
    </lineage>
</organism>
<dbReference type="HOGENOM" id="CLU_179056_2_2_9"/>
<gene>
    <name evidence="2" type="ordered locus">Clole_0819</name>
</gene>
<proteinExistence type="predicted"/>
<dbReference type="RefSeq" id="WP_013655853.1">
    <property type="nucleotide sequence ID" value="NC_015275.1"/>
</dbReference>